<proteinExistence type="predicted"/>
<gene>
    <name evidence="1" type="ORF">RJT34_31852</name>
</gene>
<dbReference type="EMBL" id="JAYKXN010000008">
    <property type="protein sequence ID" value="KAK7264246.1"/>
    <property type="molecule type" value="Genomic_DNA"/>
</dbReference>
<evidence type="ECO:0000313" key="1">
    <source>
        <dbReference type="EMBL" id="KAK7264246.1"/>
    </source>
</evidence>
<protein>
    <submittedName>
        <fullName evidence="1">Uncharacterized protein</fullName>
    </submittedName>
</protein>
<organism evidence="1 2">
    <name type="scientific">Clitoria ternatea</name>
    <name type="common">Butterfly pea</name>
    <dbReference type="NCBI Taxonomy" id="43366"/>
    <lineage>
        <taxon>Eukaryota</taxon>
        <taxon>Viridiplantae</taxon>
        <taxon>Streptophyta</taxon>
        <taxon>Embryophyta</taxon>
        <taxon>Tracheophyta</taxon>
        <taxon>Spermatophyta</taxon>
        <taxon>Magnoliopsida</taxon>
        <taxon>eudicotyledons</taxon>
        <taxon>Gunneridae</taxon>
        <taxon>Pentapetalae</taxon>
        <taxon>rosids</taxon>
        <taxon>fabids</taxon>
        <taxon>Fabales</taxon>
        <taxon>Fabaceae</taxon>
        <taxon>Papilionoideae</taxon>
        <taxon>50 kb inversion clade</taxon>
        <taxon>NPAAA clade</taxon>
        <taxon>indigoferoid/millettioid clade</taxon>
        <taxon>Phaseoleae</taxon>
        <taxon>Clitoria</taxon>
    </lineage>
</organism>
<dbReference type="AlphaFoldDB" id="A0AAN9EVS3"/>
<sequence>MGSSVPDLSAVQGWFVEGGGWRRAEREAGVVRRGGDGREVRSERGRRLNLVTSVVVNPCLQWNWEGNLLLLENGVQLVWETKEDGRGMAHLFFFFLKESLFLKKNTVFTKCYRNIPI</sequence>
<comment type="caution">
    <text evidence="1">The sequence shown here is derived from an EMBL/GenBank/DDBJ whole genome shotgun (WGS) entry which is preliminary data.</text>
</comment>
<keyword evidence="2" id="KW-1185">Reference proteome</keyword>
<reference evidence="1 2" key="1">
    <citation type="submission" date="2024-01" db="EMBL/GenBank/DDBJ databases">
        <title>The genomes of 5 underutilized Papilionoideae crops provide insights into root nodulation and disease resistance.</title>
        <authorList>
            <person name="Yuan L."/>
        </authorList>
    </citation>
    <scope>NUCLEOTIDE SEQUENCE [LARGE SCALE GENOMIC DNA]</scope>
    <source>
        <strain evidence="1">LY-2023</strain>
        <tissue evidence="1">Leaf</tissue>
    </source>
</reference>
<name>A0AAN9EVS3_CLITE</name>
<dbReference type="Proteomes" id="UP001359559">
    <property type="component" value="Unassembled WGS sequence"/>
</dbReference>
<accession>A0AAN9EVS3</accession>
<evidence type="ECO:0000313" key="2">
    <source>
        <dbReference type="Proteomes" id="UP001359559"/>
    </source>
</evidence>